<protein>
    <recommendedName>
        <fullName evidence="4">EB domain-containing protein</fullName>
    </recommendedName>
</protein>
<proteinExistence type="predicted"/>
<feature type="compositionally biased region" description="Basic and acidic residues" evidence="1">
    <location>
        <begin position="40"/>
        <end position="53"/>
    </location>
</feature>
<feature type="region of interest" description="Disordered" evidence="1">
    <location>
        <begin position="40"/>
        <end position="61"/>
    </location>
</feature>
<evidence type="ECO:0008006" key="4">
    <source>
        <dbReference type="Google" id="ProtNLM"/>
    </source>
</evidence>
<keyword evidence="3" id="KW-1185">Reference proteome</keyword>
<sequence length="84" mass="9775">MDEKTIYQPCKSHDQCGGLDICYHGKCRCDQNTFLEARPLREQKKQGHSHRPEDEEGDIARGNFGERLRWIWLREGSPEITGES</sequence>
<comment type="caution">
    <text evidence="2">The sequence shown here is derived from an EMBL/GenBank/DDBJ whole genome shotgun (WGS) entry which is preliminary data.</text>
</comment>
<accession>A0AA39LRQ0</accession>
<dbReference type="Proteomes" id="UP001175271">
    <property type="component" value="Unassembled WGS sequence"/>
</dbReference>
<name>A0AA39LRQ0_9BILA</name>
<organism evidence="2 3">
    <name type="scientific">Steinernema hermaphroditum</name>
    <dbReference type="NCBI Taxonomy" id="289476"/>
    <lineage>
        <taxon>Eukaryota</taxon>
        <taxon>Metazoa</taxon>
        <taxon>Ecdysozoa</taxon>
        <taxon>Nematoda</taxon>
        <taxon>Chromadorea</taxon>
        <taxon>Rhabditida</taxon>
        <taxon>Tylenchina</taxon>
        <taxon>Panagrolaimomorpha</taxon>
        <taxon>Strongyloidoidea</taxon>
        <taxon>Steinernematidae</taxon>
        <taxon>Steinernema</taxon>
    </lineage>
</organism>
<evidence type="ECO:0000313" key="3">
    <source>
        <dbReference type="Proteomes" id="UP001175271"/>
    </source>
</evidence>
<reference evidence="2" key="1">
    <citation type="submission" date="2023-06" db="EMBL/GenBank/DDBJ databases">
        <title>Genomic analysis of the entomopathogenic nematode Steinernema hermaphroditum.</title>
        <authorList>
            <person name="Schwarz E.M."/>
            <person name="Heppert J.K."/>
            <person name="Baniya A."/>
            <person name="Schwartz H.T."/>
            <person name="Tan C.-H."/>
            <person name="Antoshechkin I."/>
            <person name="Sternberg P.W."/>
            <person name="Goodrich-Blair H."/>
            <person name="Dillman A.R."/>
        </authorList>
    </citation>
    <scope>NUCLEOTIDE SEQUENCE</scope>
    <source>
        <strain evidence="2">PS9179</strain>
        <tissue evidence="2">Whole animal</tissue>
    </source>
</reference>
<evidence type="ECO:0000256" key="1">
    <source>
        <dbReference type="SAM" id="MobiDB-lite"/>
    </source>
</evidence>
<dbReference type="AlphaFoldDB" id="A0AA39LRQ0"/>
<gene>
    <name evidence="2" type="ORF">QR680_018843</name>
</gene>
<evidence type="ECO:0000313" key="2">
    <source>
        <dbReference type="EMBL" id="KAK0406849.1"/>
    </source>
</evidence>
<dbReference type="EMBL" id="JAUCMV010000004">
    <property type="protein sequence ID" value="KAK0406849.1"/>
    <property type="molecule type" value="Genomic_DNA"/>
</dbReference>